<accession>A0A8J5W109</accession>
<dbReference type="EMBL" id="JAAALK010000284">
    <property type="protein sequence ID" value="KAG8068943.1"/>
    <property type="molecule type" value="Genomic_DNA"/>
</dbReference>
<sequence length="113" mass="12393">MGRRAEATGRRRSSRGTRRSHKPRAAALFGVKMDLWLLPAEQQQYHHFYFLQSLQAVVCALLRPSPSCASCPAAALFRPDTAYAAARLRPAMASKVAPVRPGTLWNVNSCVAA</sequence>
<reference evidence="2" key="1">
    <citation type="journal article" date="2021" name="bioRxiv">
        <title>Whole Genome Assembly and Annotation of Northern Wild Rice, Zizania palustris L., Supports a Whole Genome Duplication in the Zizania Genus.</title>
        <authorList>
            <person name="Haas M."/>
            <person name="Kono T."/>
            <person name="Macchietto M."/>
            <person name="Millas R."/>
            <person name="McGilp L."/>
            <person name="Shao M."/>
            <person name="Duquette J."/>
            <person name="Hirsch C.N."/>
            <person name="Kimball J."/>
        </authorList>
    </citation>
    <scope>NUCLEOTIDE SEQUENCE</scope>
    <source>
        <tissue evidence="2">Fresh leaf tissue</tissue>
    </source>
</reference>
<reference evidence="2" key="2">
    <citation type="submission" date="2021-02" db="EMBL/GenBank/DDBJ databases">
        <authorList>
            <person name="Kimball J.A."/>
            <person name="Haas M.W."/>
            <person name="Macchietto M."/>
            <person name="Kono T."/>
            <person name="Duquette J."/>
            <person name="Shao M."/>
        </authorList>
    </citation>
    <scope>NUCLEOTIDE SEQUENCE</scope>
    <source>
        <tissue evidence="2">Fresh leaf tissue</tissue>
    </source>
</reference>
<evidence type="ECO:0000256" key="1">
    <source>
        <dbReference type="SAM" id="MobiDB-lite"/>
    </source>
</evidence>
<feature type="region of interest" description="Disordered" evidence="1">
    <location>
        <begin position="1"/>
        <end position="22"/>
    </location>
</feature>
<proteinExistence type="predicted"/>
<dbReference type="AlphaFoldDB" id="A0A8J5W109"/>
<comment type="caution">
    <text evidence="2">The sequence shown here is derived from an EMBL/GenBank/DDBJ whole genome shotgun (WGS) entry which is preliminary data.</text>
</comment>
<organism evidence="2 3">
    <name type="scientific">Zizania palustris</name>
    <name type="common">Northern wild rice</name>
    <dbReference type="NCBI Taxonomy" id="103762"/>
    <lineage>
        <taxon>Eukaryota</taxon>
        <taxon>Viridiplantae</taxon>
        <taxon>Streptophyta</taxon>
        <taxon>Embryophyta</taxon>
        <taxon>Tracheophyta</taxon>
        <taxon>Spermatophyta</taxon>
        <taxon>Magnoliopsida</taxon>
        <taxon>Liliopsida</taxon>
        <taxon>Poales</taxon>
        <taxon>Poaceae</taxon>
        <taxon>BOP clade</taxon>
        <taxon>Oryzoideae</taxon>
        <taxon>Oryzeae</taxon>
        <taxon>Zizaniinae</taxon>
        <taxon>Zizania</taxon>
    </lineage>
</organism>
<keyword evidence="3" id="KW-1185">Reference proteome</keyword>
<feature type="compositionally biased region" description="Basic residues" evidence="1">
    <location>
        <begin position="10"/>
        <end position="22"/>
    </location>
</feature>
<evidence type="ECO:0000313" key="2">
    <source>
        <dbReference type="EMBL" id="KAG8068943.1"/>
    </source>
</evidence>
<dbReference type="Proteomes" id="UP000729402">
    <property type="component" value="Unassembled WGS sequence"/>
</dbReference>
<gene>
    <name evidence="2" type="ORF">GUJ93_ZPchr0005g15288</name>
</gene>
<name>A0A8J5W109_ZIZPA</name>
<evidence type="ECO:0000313" key="3">
    <source>
        <dbReference type="Proteomes" id="UP000729402"/>
    </source>
</evidence>
<protein>
    <submittedName>
        <fullName evidence="2">Uncharacterized protein</fullName>
    </submittedName>
</protein>